<protein>
    <submittedName>
        <fullName evidence="1">Uncharacterized protein</fullName>
    </submittedName>
</protein>
<name>A0ABX6KQ77_CHRGL</name>
<organism evidence="1 2">
    <name type="scientific">Chryseobacterium gallinarum</name>
    <dbReference type="NCBI Taxonomy" id="1324352"/>
    <lineage>
        <taxon>Bacteria</taxon>
        <taxon>Pseudomonadati</taxon>
        <taxon>Bacteroidota</taxon>
        <taxon>Flavobacteriia</taxon>
        <taxon>Flavobacteriales</taxon>
        <taxon>Weeksellaceae</taxon>
        <taxon>Chryseobacterium group</taxon>
        <taxon>Chryseobacterium</taxon>
    </lineage>
</organism>
<dbReference type="Proteomes" id="UP000501570">
    <property type="component" value="Chromosome"/>
</dbReference>
<sequence>MLKTIQIICFFCIIPFYSQLKLVVKELDYEQNKSIMPQGLNTLGIEKEYKGHILELTVINESDNSITFPLDTLSYALPFTEDLNAYYQEQNLILAPDMVNSLAVYGFIYQKGKFFEGALGDEPSYDYPGIMDRNNFREKREKVINEWGLRNNIKDDVMRAYNWYLMKNLITIKPGKKIKYKIYFNPFFKMLNRYGEQEFYYQLNFKLPYKVNFKIICNENLYKLLTTRQRKEYKNLFIGVVESNTLDLSN</sequence>
<evidence type="ECO:0000313" key="2">
    <source>
        <dbReference type="Proteomes" id="UP000501570"/>
    </source>
</evidence>
<evidence type="ECO:0000313" key="1">
    <source>
        <dbReference type="EMBL" id="QIY90781.1"/>
    </source>
</evidence>
<accession>A0ABX6KQ77</accession>
<reference evidence="1 2" key="1">
    <citation type="submission" date="2019-09" db="EMBL/GenBank/DDBJ databases">
        <title>FDA dAtabase for Regulatory Grade micrObial Sequences (FDA-ARGOS): Supporting development and validation of Infectious Disease Dx tests.</title>
        <authorList>
            <person name="Sciortino C."/>
            <person name="Tallon L."/>
            <person name="Sadzewicz L."/>
            <person name="Vavikolanu K."/>
            <person name="Mehta A."/>
            <person name="Aluvathingal J."/>
            <person name="Nadendla S."/>
            <person name="Nandy P."/>
            <person name="Geyer C."/>
            <person name="Yan Y."/>
            <person name="Sichtig H."/>
        </authorList>
    </citation>
    <scope>NUCLEOTIDE SEQUENCE [LARGE SCALE GENOMIC DNA]</scope>
    <source>
        <strain evidence="1 2">FDAARGOS_636</strain>
    </source>
</reference>
<gene>
    <name evidence="1" type="ORF">FOB44_08915</name>
</gene>
<dbReference type="RefSeq" id="WP_168238308.1">
    <property type="nucleotide sequence ID" value="NZ_CP050995.1"/>
</dbReference>
<dbReference type="EMBL" id="CP050995">
    <property type="protein sequence ID" value="QIY90781.1"/>
    <property type="molecule type" value="Genomic_DNA"/>
</dbReference>
<keyword evidence="2" id="KW-1185">Reference proteome</keyword>
<proteinExistence type="predicted"/>